<organism evidence="1 2">
    <name type="scientific">Novosphingobium mathurense</name>
    <dbReference type="NCBI Taxonomy" id="428990"/>
    <lineage>
        <taxon>Bacteria</taxon>
        <taxon>Pseudomonadati</taxon>
        <taxon>Pseudomonadota</taxon>
        <taxon>Alphaproteobacteria</taxon>
        <taxon>Sphingomonadales</taxon>
        <taxon>Sphingomonadaceae</taxon>
        <taxon>Novosphingobium</taxon>
    </lineage>
</organism>
<dbReference type="AlphaFoldDB" id="A0A1U6ILG1"/>
<proteinExistence type="predicted"/>
<protein>
    <submittedName>
        <fullName evidence="1">Uncharacterized protein</fullName>
    </submittedName>
</protein>
<name>A0A1U6ILG1_9SPHN</name>
<gene>
    <name evidence="1" type="ORF">SAMN06295987_10915</name>
</gene>
<evidence type="ECO:0000313" key="2">
    <source>
        <dbReference type="Proteomes" id="UP000190989"/>
    </source>
</evidence>
<evidence type="ECO:0000313" key="1">
    <source>
        <dbReference type="EMBL" id="SLK08869.1"/>
    </source>
</evidence>
<keyword evidence="2" id="KW-1185">Reference proteome</keyword>
<dbReference type="Proteomes" id="UP000190989">
    <property type="component" value="Unassembled WGS sequence"/>
</dbReference>
<accession>A0A1U6ILG1</accession>
<sequence>MKPTDAYLLRFADDGIGPGKTVEFCAEDASEALIIARGEAANRDVELWKGERFLCHLKHNSYDVWEIS</sequence>
<reference evidence="2" key="1">
    <citation type="submission" date="2017-02" db="EMBL/GenBank/DDBJ databases">
        <authorList>
            <person name="Varghese N."/>
            <person name="Submissions S."/>
        </authorList>
    </citation>
    <scope>NUCLEOTIDE SEQUENCE [LARGE SCALE GENOMIC DNA]</scope>
    <source>
        <strain evidence="2">SM117</strain>
    </source>
</reference>
<dbReference type="EMBL" id="FVZE01000009">
    <property type="protein sequence ID" value="SLK08869.1"/>
    <property type="molecule type" value="Genomic_DNA"/>
</dbReference>
<dbReference type="RefSeq" id="WP_079731674.1">
    <property type="nucleotide sequence ID" value="NZ_FVZE01000009.1"/>
</dbReference>